<dbReference type="CDD" id="cd13778">
    <property type="entry name" value="Aar2_C"/>
    <property type="match status" value="1"/>
</dbReference>
<accession>A0A6A6TV35</accession>
<proteinExistence type="inferred from homology"/>
<dbReference type="PANTHER" id="PTHR12689:SF4">
    <property type="entry name" value="PROTEIN AAR2 HOMOLOG"/>
    <property type="match status" value="1"/>
</dbReference>
<dbReference type="Gene3D" id="1.25.40.550">
    <property type="entry name" value="Aar2, C-terminal domain-like"/>
    <property type="match status" value="1"/>
</dbReference>
<keyword evidence="3" id="KW-0732">Signal</keyword>
<dbReference type="InterPro" id="IPR007946">
    <property type="entry name" value="AAR2"/>
</dbReference>
<evidence type="ECO:0008006" key="8">
    <source>
        <dbReference type="Google" id="ProtNLM"/>
    </source>
</evidence>
<dbReference type="InterPro" id="IPR038516">
    <property type="entry name" value="AAR2_N_sf"/>
</dbReference>
<feature type="domain" description="AAR2 N-terminal" evidence="5">
    <location>
        <begin position="8"/>
        <end position="153"/>
    </location>
</feature>
<dbReference type="OrthoDB" id="201752at2759"/>
<evidence type="ECO:0000313" key="7">
    <source>
        <dbReference type="Proteomes" id="UP000799302"/>
    </source>
</evidence>
<keyword evidence="7" id="KW-1185">Reference proteome</keyword>
<dbReference type="Gene3D" id="2.60.34.20">
    <property type="match status" value="1"/>
</dbReference>
<evidence type="ECO:0000256" key="3">
    <source>
        <dbReference type="SAM" id="SignalP"/>
    </source>
</evidence>
<dbReference type="CDD" id="cd13777">
    <property type="entry name" value="Aar2_N"/>
    <property type="match status" value="1"/>
</dbReference>
<reference evidence="6" key="1">
    <citation type="journal article" date="2020" name="Stud. Mycol.">
        <title>101 Dothideomycetes genomes: a test case for predicting lifestyles and emergence of pathogens.</title>
        <authorList>
            <person name="Haridas S."/>
            <person name="Albert R."/>
            <person name="Binder M."/>
            <person name="Bloem J."/>
            <person name="Labutti K."/>
            <person name="Salamov A."/>
            <person name="Andreopoulos B."/>
            <person name="Baker S."/>
            <person name="Barry K."/>
            <person name="Bills G."/>
            <person name="Bluhm B."/>
            <person name="Cannon C."/>
            <person name="Castanera R."/>
            <person name="Culley D."/>
            <person name="Daum C."/>
            <person name="Ezra D."/>
            <person name="Gonzalez J."/>
            <person name="Henrissat B."/>
            <person name="Kuo A."/>
            <person name="Liang C."/>
            <person name="Lipzen A."/>
            <person name="Lutzoni F."/>
            <person name="Magnuson J."/>
            <person name="Mondo S."/>
            <person name="Nolan M."/>
            <person name="Ohm R."/>
            <person name="Pangilinan J."/>
            <person name="Park H.-J."/>
            <person name="Ramirez L."/>
            <person name="Alfaro M."/>
            <person name="Sun H."/>
            <person name="Tritt A."/>
            <person name="Yoshinaga Y."/>
            <person name="Zwiers L.-H."/>
            <person name="Turgeon B."/>
            <person name="Goodwin S."/>
            <person name="Spatafora J."/>
            <person name="Crous P."/>
            <person name="Grigoriev I."/>
        </authorList>
    </citation>
    <scope>NUCLEOTIDE SEQUENCE</scope>
    <source>
        <strain evidence="6">CBS 115976</strain>
    </source>
</reference>
<dbReference type="PANTHER" id="PTHR12689">
    <property type="entry name" value="A1 CISTRON SPLICING FACTOR AAR2-RELATED"/>
    <property type="match status" value="1"/>
</dbReference>
<protein>
    <recommendedName>
        <fullName evidence="8">AAR2 domain-containing protein</fullName>
    </recommendedName>
</protein>
<dbReference type="AlphaFoldDB" id="A0A6A6TV35"/>
<feature type="region of interest" description="Disordered" evidence="2">
    <location>
        <begin position="396"/>
        <end position="434"/>
    </location>
</feature>
<evidence type="ECO:0000313" key="6">
    <source>
        <dbReference type="EMBL" id="KAF2663692.1"/>
    </source>
</evidence>
<dbReference type="InterPro" id="IPR033648">
    <property type="entry name" value="AAR2_C"/>
</dbReference>
<dbReference type="EMBL" id="MU004244">
    <property type="protein sequence ID" value="KAF2663692.1"/>
    <property type="molecule type" value="Genomic_DNA"/>
</dbReference>
<feature type="domain" description="AAR2 C-terminal" evidence="4">
    <location>
        <begin position="190"/>
        <end position="351"/>
    </location>
</feature>
<evidence type="ECO:0000259" key="4">
    <source>
        <dbReference type="Pfam" id="PF05282"/>
    </source>
</evidence>
<feature type="chain" id="PRO_5025391964" description="AAR2 domain-containing protein" evidence="3">
    <location>
        <begin position="23"/>
        <end position="434"/>
    </location>
</feature>
<dbReference type="InterPro" id="IPR033647">
    <property type="entry name" value="Aar2_N"/>
</dbReference>
<gene>
    <name evidence="6" type="ORF">BT63DRAFT_109905</name>
</gene>
<dbReference type="Pfam" id="PF20981">
    <property type="entry name" value="AAR2_1st"/>
    <property type="match status" value="1"/>
</dbReference>
<dbReference type="InterPro" id="IPR038514">
    <property type="entry name" value="AAR2_C_sf"/>
</dbReference>
<dbReference type="Proteomes" id="UP000799302">
    <property type="component" value="Unassembled WGS sequence"/>
</dbReference>
<name>A0A6A6TV35_9PEZI</name>
<comment type="similarity">
    <text evidence="1">Belongs to the AAR2 family.</text>
</comment>
<dbReference type="GO" id="GO:0000244">
    <property type="term" value="P:spliceosomal tri-snRNP complex assembly"/>
    <property type="evidence" value="ECO:0007669"/>
    <property type="project" value="TreeGrafter"/>
</dbReference>
<sequence>MDSTTVHGATVLLLNLPPAALAAIDLLSFTTSAKFRGIKLIPPGLHFVFASASTSLSIRHGAWIRIPSPSPSPSPSPTDTLQLFVRCWEASTEDLVPESSPAALLRWRANLSSIWREGLTPYRQSAEDEAEETDDWDRLTNYITDDMLTRVTGNPSDAWSLTSASSASRDLDDIPGLGPTQLSRDTPLSFLPVELKQTWRPGATGRERTDGARDHSWALGELIDQHCAEPTDVLGEMQFCFLMVLTLANYSCLEQWKRLIKLLFTSQSAVADRAELYVSAIRLLKLQLQHCQDVEGGLFDLSDDGAGFLKQLLRKFKKSLSDEEGMGKSDVMDELDELGSYLRESYGWDLEDNFARRGMMTLEDGERVEVTLTGYEEEDESGEYAPTVVDLTDEQLHTIGGKGAHDEAETISGKQEAEEDEEEEDDIETMDARY</sequence>
<dbReference type="Pfam" id="PF05282">
    <property type="entry name" value="AAR2"/>
    <property type="match status" value="1"/>
</dbReference>
<feature type="signal peptide" evidence="3">
    <location>
        <begin position="1"/>
        <end position="22"/>
    </location>
</feature>
<evidence type="ECO:0000256" key="2">
    <source>
        <dbReference type="SAM" id="MobiDB-lite"/>
    </source>
</evidence>
<organism evidence="6 7">
    <name type="scientific">Microthyrium microscopicum</name>
    <dbReference type="NCBI Taxonomy" id="703497"/>
    <lineage>
        <taxon>Eukaryota</taxon>
        <taxon>Fungi</taxon>
        <taxon>Dikarya</taxon>
        <taxon>Ascomycota</taxon>
        <taxon>Pezizomycotina</taxon>
        <taxon>Dothideomycetes</taxon>
        <taxon>Dothideomycetes incertae sedis</taxon>
        <taxon>Microthyriales</taxon>
        <taxon>Microthyriaceae</taxon>
        <taxon>Microthyrium</taxon>
    </lineage>
</organism>
<evidence type="ECO:0000259" key="5">
    <source>
        <dbReference type="Pfam" id="PF20981"/>
    </source>
</evidence>
<feature type="compositionally biased region" description="Acidic residues" evidence="2">
    <location>
        <begin position="417"/>
        <end position="434"/>
    </location>
</feature>
<evidence type="ECO:0000256" key="1">
    <source>
        <dbReference type="ARBA" id="ARBA00006281"/>
    </source>
</evidence>